<evidence type="ECO:0000313" key="4">
    <source>
        <dbReference type="Proteomes" id="UP000244069"/>
    </source>
</evidence>
<dbReference type="PANTHER" id="PTHR43039">
    <property type="entry name" value="ESTERASE-RELATED"/>
    <property type="match status" value="1"/>
</dbReference>
<evidence type="ECO:0000256" key="1">
    <source>
        <dbReference type="ARBA" id="ARBA00008645"/>
    </source>
</evidence>
<keyword evidence="4" id="KW-1185">Reference proteome</keyword>
<feature type="domain" description="AB hydrolase-1" evidence="2">
    <location>
        <begin position="20"/>
        <end position="257"/>
    </location>
</feature>
<dbReference type="OrthoDB" id="8680283at2"/>
<comment type="caution">
    <text evidence="3">The sequence shown here is derived from an EMBL/GenBank/DDBJ whole genome shotgun (WGS) entry which is preliminary data.</text>
</comment>
<dbReference type="AlphaFoldDB" id="A0A2T6AJ59"/>
<dbReference type="RefSeq" id="WP_107977961.1">
    <property type="nucleotide sequence ID" value="NZ_BMEZ01000024.1"/>
</dbReference>
<name>A0A2T6AJ59_9RHOB</name>
<comment type="similarity">
    <text evidence="1">Belongs to the AB hydrolase superfamily.</text>
</comment>
<reference evidence="3 4" key="1">
    <citation type="submission" date="2018-04" db="EMBL/GenBank/DDBJ databases">
        <title>Genomic Encyclopedia of Archaeal and Bacterial Type Strains, Phase II (KMG-II): from individual species to whole genera.</title>
        <authorList>
            <person name="Goeker M."/>
        </authorList>
    </citation>
    <scope>NUCLEOTIDE SEQUENCE [LARGE SCALE GENOMIC DNA]</scope>
    <source>
        <strain evidence="3 4">DSM 29329</strain>
    </source>
</reference>
<gene>
    <name evidence="3" type="ORF">C8N44_12418</name>
</gene>
<proteinExistence type="inferred from homology"/>
<accession>A0A2T6AJ59</accession>
<dbReference type="SUPFAM" id="SSF53474">
    <property type="entry name" value="alpha/beta-Hydrolases"/>
    <property type="match status" value="1"/>
</dbReference>
<protein>
    <submittedName>
        <fullName evidence="3">Sigma-B regulation protein RsbQ</fullName>
    </submittedName>
</protein>
<evidence type="ECO:0000313" key="3">
    <source>
        <dbReference type="EMBL" id="PTX43806.1"/>
    </source>
</evidence>
<organism evidence="3 4">
    <name type="scientific">Allosediminivita pacifica</name>
    <dbReference type="NCBI Taxonomy" id="1267769"/>
    <lineage>
        <taxon>Bacteria</taxon>
        <taxon>Pseudomonadati</taxon>
        <taxon>Pseudomonadota</taxon>
        <taxon>Alphaproteobacteria</taxon>
        <taxon>Rhodobacterales</taxon>
        <taxon>Paracoccaceae</taxon>
        <taxon>Allosediminivita</taxon>
    </lineage>
</organism>
<dbReference type="Pfam" id="PF12697">
    <property type="entry name" value="Abhydrolase_6"/>
    <property type="match status" value="1"/>
</dbReference>
<dbReference type="EMBL" id="QBKN01000024">
    <property type="protein sequence ID" value="PTX43806.1"/>
    <property type="molecule type" value="Genomic_DNA"/>
</dbReference>
<sequence>MATLAERHNVRIRGEGNSVVVFAHGFGCDQLVWKDVAPAFEGDHRVLLFDLAGLGRADPELYDRQRHSTLDGYALDLIALLDSMGLSQVHLVAHSVSTMIAALAAIRRPDLFASIVMIGPSACYLNDDGYRGGFEREMLDQLIDLLEANFVDWARVFAPIVIGNPDRPKFTDDFVETLCRADPQFATPFARVTFFSDCREDMPKVGVPVTILQCQEDPVAPEPAIAFVHETIPGSRLVRLEATGHCPHITHPEETAETVRRALTDVAPAAGT</sequence>
<dbReference type="InterPro" id="IPR029058">
    <property type="entry name" value="AB_hydrolase_fold"/>
</dbReference>
<dbReference type="Proteomes" id="UP000244069">
    <property type="component" value="Unassembled WGS sequence"/>
</dbReference>
<dbReference type="InterPro" id="IPR000073">
    <property type="entry name" value="AB_hydrolase_1"/>
</dbReference>
<evidence type="ECO:0000259" key="2">
    <source>
        <dbReference type="Pfam" id="PF12697"/>
    </source>
</evidence>
<dbReference type="Gene3D" id="3.40.50.1820">
    <property type="entry name" value="alpha/beta hydrolase"/>
    <property type="match status" value="1"/>
</dbReference>